<dbReference type="InterPro" id="IPR024368">
    <property type="entry name" value="Ecl1/2/3"/>
</dbReference>
<gene>
    <name evidence="2" type="ORF">VFPPC_18203</name>
</gene>
<dbReference type="GeneID" id="33937054"/>
<organism evidence="2 3">
    <name type="scientific">Pochonia chlamydosporia 170</name>
    <dbReference type="NCBI Taxonomy" id="1380566"/>
    <lineage>
        <taxon>Eukaryota</taxon>
        <taxon>Fungi</taxon>
        <taxon>Dikarya</taxon>
        <taxon>Ascomycota</taxon>
        <taxon>Pezizomycotina</taxon>
        <taxon>Sordariomycetes</taxon>
        <taxon>Hypocreomycetidae</taxon>
        <taxon>Hypocreales</taxon>
        <taxon>Clavicipitaceae</taxon>
        <taxon>Pochonia</taxon>
    </lineage>
</organism>
<keyword evidence="3" id="KW-1185">Reference proteome</keyword>
<evidence type="ECO:0000313" key="3">
    <source>
        <dbReference type="Proteomes" id="UP000078397"/>
    </source>
</evidence>
<protein>
    <recommendedName>
        <fullName evidence="4">Life-span regulatory factor domain-containing protein</fullName>
    </recommendedName>
</protein>
<name>A0A219APF0_METCM</name>
<evidence type="ECO:0000313" key="2">
    <source>
        <dbReference type="EMBL" id="OWT42643.1"/>
    </source>
</evidence>
<dbReference type="KEGG" id="pchm:VFPPC_18203"/>
<dbReference type="Pfam" id="PF12855">
    <property type="entry name" value="Ecl1"/>
    <property type="match status" value="1"/>
</dbReference>
<reference evidence="2 3" key="1">
    <citation type="journal article" date="2016" name="PLoS Pathog.">
        <title>Biosynthesis of antibiotic leucinostatins in bio-control fungus Purpureocillium lilacinum and their inhibition on phytophthora revealed by genome mining.</title>
        <authorList>
            <person name="Wang G."/>
            <person name="Liu Z."/>
            <person name="Lin R."/>
            <person name="Li E."/>
            <person name="Mao Z."/>
            <person name="Ling J."/>
            <person name="Yang Y."/>
            <person name="Yin W.B."/>
            <person name="Xie B."/>
        </authorList>
    </citation>
    <scope>NUCLEOTIDE SEQUENCE [LARGE SCALE GENOMIC DNA]</scope>
    <source>
        <strain evidence="2">170</strain>
    </source>
</reference>
<proteinExistence type="predicted"/>
<dbReference type="AlphaFoldDB" id="A0A219APF0"/>
<evidence type="ECO:0000256" key="1">
    <source>
        <dbReference type="SAM" id="MobiDB-lite"/>
    </source>
</evidence>
<accession>A0A219APF0</accession>
<feature type="region of interest" description="Disordered" evidence="1">
    <location>
        <begin position="123"/>
        <end position="145"/>
    </location>
</feature>
<dbReference type="Proteomes" id="UP000078397">
    <property type="component" value="Unassembled WGS sequence"/>
</dbReference>
<sequence length="199" mass="22538">MVTAAWAASFCLGCDSETFGADYCSERCHLKDKERVSKIKLADDLQESRFESQYPVSSAVDSLSTLSATRRRSHELGSTQLNGLWANNRSNNSRKSLFDSKSDGWGEKTRLNATCPRRQISRVVGSEETTSVPSDESSEAPRTRHRFINVPRRATYDMGSTTEWDIWRPRRTSLAVEAEDIMAQLPGWYRGSERQVYEA</sequence>
<dbReference type="EMBL" id="LSBJ02000008">
    <property type="protein sequence ID" value="OWT42643.1"/>
    <property type="molecule type" value="Genomic_DNA"/>
</dbReference>
<evidence type="ECO:0008006" key="4">
    <source>
        <dbReference type="Google" id="ProtNLM"/>
    </source>
</evidence>
<dbReference type="RefSeq" id="XP_022285130.1">
    <property type="nucleotide sequence ID" value="XM_022429853.1"/>
</dbReference>
<comment type="caution">
    <text evidence="2">The sequence shown here is derived from an EMBL/GenBank/DDBJ whole genome shotgun (WGS) entry which is preliminary data.</text>
</comment>
<dbReference type="OrthoDB" id="4961424at2759"/>